<dbReference type="EMBL" id="MU003549">
    <property type="protein sequence ID" value="KAF2463521.1"/>
    <property type="molecule type" value="Genomic_DNA"/>
</dbReference>
<name>A0ACB6QBJ1_9PLEO</name>
<gene>
    <name evidence="1" type="ORF">BDR25DRAFT_347169</name>
</gene>
<reference evidence="1" key="1">
    <citation type="journal article" date="2020" name="Stud. Mycol.">
        <title>101 Dothideomycetes genomes: a test case for predicting lifestyles and emergence of pathogens.</title>
        <authorList>
            <person name="Haridas S."/>
            <person name="Albert R."/>
            <person name="Binder M."/>
            <person name="Bloem J."/>
            <person name="Labutti K."/>
            <person name="Salamov A."/>
            <person name="Andreopoulos B."/>
            <person name="Baker S."/>
            <person name="Barry K."/>
            <person name="Bills G."/>
            <person name="Bluhm B."/>
            <person name="Cannon C."/>
            <person name="Castanera R."/>
            <person name="Culley D."/>
            <person name="Daum C."/>
            <person name="Ezra D."/>
            <person name="Gonzalez J."/>
            <person name="Henrissat B."/>
            <person name="Kuo A."/>
            <person name="Liang C."/>
            <person name="Lipzen A."/>
            <person name="Lutzoni F."/>
            <person name="Magnuson J."/>
            <person name="Mondo S."/>
            <person name="Nolan M."/>
            <person name="Ohm R."/>
            <person name="Pangilinan J."/>
            <person name="Park H.-J."/>
            <person name="Ramirez L."/>
            <person name="Alfaro M."/>
            <person name="Sun H."/>
            <person name="Tritt A."/>
            <person name="Yoshinaga Y."/>
            <person name="Zwiers L.-H."/>
            <person name="Turgeon B."/>
            <person name="Goodwin S."/>
            <person name="Spatafora J."/>
            <person name="Crous P."/>
            <person name="Grigoriev I."/>
        </authorList>
    </citation>
    <scope>NUCLEOTIDE SEQUENCE</scope>
    <source>
        <strain evidence="1">ATCC 200398</strain>
    </source>
</reference>
<evidence type="ECO:0000313" key="1">
    <source>
        <dbReference type="EMBL" id="KAF2463521.1"/>
    </source>
</evidence>
<dbReference type="Proteomes" id="UP000799755">
    <property type="component" value="Unassembled WGS sequence"/>
</dbReference>
<comment type="caution">
    <text evidence="1">The sequence shown here is derived from an EMBL/GenBank/DDBJ whole genome shotgun (WGS) entry which is preliminary data.</text>
</comment>
<organism evidence="1 2">
    <name type="scientific">Lindgomyces ingoldianus</name>
    <dbReference type="NCBI Taxonomy" id="673940"/>
    <lineage>
        <taxon>Eukaryota</taxon>
        <taxon>Fungi</taxon>
        <taxon>Dikarya</taxon>
        <taxon>Ascomycota</taxon>
        <taxon>Pezizomycotina</taxon>
        <taxon>Dothideomycetes</taxon>
        <taxon>Pleosporomycetidae</taxon>
        <taxon>Pleosporales</taxon>
        <taxon>Lindgomycetaceae</taxon>
        <taxon>Lindgomyces</taxon>
    </lineage>
</organism>
<sequence length="204" mass="23221">MPLELHPITECDFSDVTRIQLAAFDSGIAHMLFPDPMTPEKFQESVDRHVKCFKSEPDVHYLKVIDTDQNGKMISAAKWRINETERTEEEIQTQLPTPGRGGEATPAAVAFRQHLCDSRKEFMGTKPFYYPEHHRRGAGAMLVKWGIEKADQAQLPSYLEASEIGKVLYVKLGFYPVKERLFDMTQYGADGIDCNTVMLRDPPK</sequence>
<evidence type="ECO:0000313" key="2">
    <source>
        <dbReference type="Proteomes" id="UP000799755"/>
    </source>
</evidence>
<protein>
    <submittedName>
        <fullName evidence="1">Uncharacterized protein</fullName>
    </submittedName>
</protein>
<keyword evidence="2" id="KW-1185">Reference proteome</keyword>
<accession>A0ACB6QBJ1</accession>
<proteinExistence type="predicted"/>